<evidence type="ECO:0000256" key="1">
    <source>
        <dbReference type="ARBA" id="ARBA00004123"/>
    </source>
</evidence>
<evidence type="ECO:0000313" key="5">
    <source>
        <dbReference type="Proteomes" id="UP000295252"/>
    </source>
</evidence>
<dbReference type="GO" id="GO:0005634">
    <property type="term" value="C:nucleus"/>
    <property type="evidence" value="ECO:0007669"/>
    <property type="project" value="UniProtKB-SubCell"/>
</dbReference>
<dbReference type="PANTHER" id="PTHR13681:SF24">
    <property type="entry name" value="TUDOR DOMAIN-CONTAINING PROTEIN 3"/>
    <property type="match status" value="1"/>
</dbReference>
<keyword evidence="2" id="KW-0539">Nucleus</keyword>
<dbReference type="Pfam" id="PF08585">
    <property type="entry name" value="RMI1_N_C"/>
    <property type="match status" value="1"/>
</dbReference>
<gene>
    <name evidence="4" type="ORF">GSCOC_T00025407001</name>
</gene>
<dbReference type="InParanoid" id="A0A068UHF7"/>
<dbReference type="PANTHER" id="PTHR13681">
    <property type="entry name" value="SURVIVAL OF MOTOR NEURON-RELATED-SPLICING FACTOR 30-RELATED"/>
    <property type="match status" value="1"/>
</dbReference>
<protein>
    <recommendedName>
        <fullName evidence="3">RecQ mediated genome instability protein 1 OB-fold domain-containing protein</fullName>
    </recommendedName>
</protein>
<sequence length="163" mass="18476">MSLNIMHLQGPKVLQISSVRDIGKSNMAESLENSSNRCLLRFNLTDDQTEIVAVEYSHLSSIPDDVVPGTKVYHCTFLLENNAKVRNGIVCLDAKVTRVLGGWVQSLYEEWEMNKKYSAFSRSALRSIPTPYLDISKMKGLIYGLEILYIINFRYNLTGILIL</sequence>
<dbReference type="PhylomeDB" id="A0A068UHF7"/>
<reference evidence="5" key="1">
    <citation type="journal article" date="2014" name="Science">
        <title>The coffee genome provides insight into the convergent evolution of caffeine biosynthesis.</title>
        <authorList>
            <person name="Denoeud F."/>
            <person name="Carretero-Paulet L."/>
            <person name="Dereeper A."/>
            <person name="Droc G."/>
            <person name="Guyot R."/>
            <person name="Pietrella M."/>
            <person name="Zheng C."/>
            <person name="Alberti A."/>
            <person name="Anthony F."/>
            <person name="Aprea G."/>
            <person name="Aury J.M."/>
            <person name="Bento P."/>
            <person name="Bernard M."/>
            <person name="Bocs S."/>
            <person name="Campa C."/>
            <person name="Cenci A."/>
            <person name="Combes M.C."/>
            <person name="Crouzillat D."/>
            <person name="Da Silva C."/>
            <person name="Daddiego L."/>
            <person name="De Bellis F."/>
            <person name="Dussert S."/>
            <person name="Garsmeur O."/>
            <person name="Gayraud T."/>
            <person name="Guignon V."/>
            <person name="Jahn K."/>
            <person name="Jamilloux V."/>
            <person name="Joet T."/>
            <person name="Labadie K."/>
            <person name="Lan T."/>
            <person name="Leclercq J."/>
            <person name="Lepelley M."/>
            <person name="Leroy T."/>
            <person name="Li L.T."/>
            <person name="Librado P."/>
            <person name="Lopez L."/>
            <person name="Munoz A."/>
            <person name="Noel B."/>
            <person name="Pallavicini A."/>
            <person name="Perrotta G."/>
            <person name="Poncet V."/>
            <person name="Pot D."/>
            <person name="Priyono X."/>
            <person name="Rigoreau M."/>
            <person name="Rouard M."/>
            <person name="Rozas J."/>
            <person name="Tranchant-Dubreuil C."/>
            <person name="VanBuren R."/>
            <person name="Zhang Q."/>
            <person name="Andrade A.C."/>
            <person name="Argout X."/>
            <person name="Bertrand B."/>
            <person name="de Kochko A."/>
            <person name="Graziosi G."/>
            <person name="Henry R.J."/>
            <person name="Jayarama X."/>
            <person name="Ming R."/>
            <person name="Nagai C."/>
            <person name="Rounsley S."/>
            <person name="Sankoff D."/>
            <person name="Giuliano G."/>
            <person name="Albert V.A."/>
            <person name="Wincker P."/>
            <person name="Lashermes P."/>
        </authorList>
    </citation>
    <scope>NUCLEOTIDE SEQUENCE [LARGE SCALE GENOMIC DNA]</scope>
    <source>
        <strain evidence="5">cv. DH200-94</strain>
    </source>
</reference>
<accession>A0A068UHF7</accession>
<dbReference type="InterPro" id="IPR042470">
    <property type="entry name" value="RMI1_N_C_sf"/>
</dbReference>
<dbReference type="Proteomes" id="UP000295252">
    <property type="component" value="Chromosome X"/>
</dbReference>
<dbReference type="EMBL" id="HG739112">
    <property type="protein sequence ID" value="CDP07906.1"/>
    <property type="molecule type" value="Genomic_DNA"/>
</dbReference>
<name>A0A068UHF7_COFCA</name>
<dbReference type="Gramene" id="CDP07906">
    <property type="protein sequence ID" value="CDP07906"/>
    <property type="gene ID" value="GSCOC_T00025407001"/>
</dbReference>
<feature type="domain" description="RecQ mediated genome instability protein 1 OB-fold" evidence="3">
    <location>
        <begin position="7"/>
        <end position="113"/>
    </location>
</feature>
<organism evidence="4 5">
    <name type="scientific">Coffea canephora</name>
    <name type="common">Robusta coffee</name>
    <dbReference type="NCBI Taxonomy" id="49390"/>
    <lineage>
        <taxon>Eukaryota</taxon>
        <taxon>Viridiplantae</taxon>
        <taxon>Streptophyta</taxon>
        <taxon>Embryophyta</taxon>
        <taxon>Tracheophyta</taxon>
        <taxon>Spermatophyta</taxon>
        <taxon>Magnoliopsida</taxon>
        <taxon>eudicotyledons</taxon>
        <taxon>Gunneridae</taxon>
        <taxon>Pentapetalae</taxon>
        <taxon>asterids</taxon>
        <taxon>lamiids</taxon>
        <taxon>Gentianales</taxon>
        <taxon>Rubiaceae</taxon>
        <taxon>Ixoroideae</taxon>
        <taxon>Gardenieae complex</taxon>
        <taxon>Bertiereae - Coffeeae clade</taxon>
        <taxon>Coffeeae</taxon>
        <taxon>Coffea</taxon>
    </lineage>
</organism>
<evidence type="ECO:0000313" key="4">
    <source>
        <dbReference type="EMBL" id="CDP07906.1"/>
    </source>
</evidence>
<dbReference type="Gene3D" id="2.40.50.770">
    <property type="entry name" value="RecQ-mediated genome instability protein Rmi1, C-terminal domain"/>
    <property type="match status" value="1"/>
</dbReference>
<evidence type="ECO:0000259" key="3">
    <source>
        <dbReference type="Pfam" id="PF08585"/>
    </source>
</evidence>
<dbReference type="InterPro" id="IPR013894">
    <property type="entry name" value="RMI1_OB"/>
</dbReference>
<comment type="subcellular location">
    <subcellularLocation>
        <location evidence="1">Nucleus</location>
    </subcellularLocation>
</comment>
<evidence type="ECO:0000256" key="2">
    <source>
        <dbReference type="ARBA" id="ARBA00023242"/>
    </source>
</evidence>
<dbReference type="STRING" id="49390.A0A068UHF7"/>
<dbReference type="AlphaFoldDB" id="A0A068UHF7"/>
<proteinExistence type="predicted"/>
<keyword evidence="5" id="KW-1185">Reference proteome</keyword>
<dbReference type="OrthoDB" id="434939at2759"/>